<feature type="non-terminal residue" evidence="1">
    <location>
        <position position="24"/>
    </location>
</feature>
<protein>
    <submittedName>
        <fullName evidence="1">Uncharacterized protein</fullName>
    </submittedName>
</protein>
<gene>
    <name evidence="1" type="ORF">Q605_AUC00853G0003</name>
</gene>
<reference evidence="1 2" key="1">
    <citation type="submission" date="2013-12" db="EMBL/GenBank/DDBJ databases">
        <title>A Varibaculum cambriense genome reconstructed from a premature infant gut community with otherwise low bacterial novelty that shifts toward anaerobic metabolism during the third week of life.</title>
        <authorList>
            <person name="Brown C.T."/>
            <person name="Sharon I."/>
            <person name="Thomas B.C."/>
            <person name="Castelle C.J."/>
            <person name="Morowitz M.J."/>
            <person name="Banfield J.F."/>
        </authorList>
    </citation>
    <scope>NUCLEOTIDE SEQUENCE [LARGE SCALE GENOMIC DNA]</scope>
    <source>
        <strain evidence="2">DORA_12</strain>
    </source>
</reference>
<accession>W1VBM0</accession>
<evidence type="ECO:0000313" key="2">
    <source>
        <dbReference type="Proteomes" id="UP000018852"/>
    </source>
</evidence>
<sequence length="24" mass="2791">MSENLYDCRKAYAQTLADIARQDD</sequence>
<dbReference type="Proteomes" id="UP000018852">
    <property type="component" value="Unassembled WGS sequence"/>
</dbReference>
<dbReference type="EMBL" id="AZLV01000853">
    <property type="protein sequence ID" value="ETJ03332.1"/>
    <property type="molecule type" value="Genomic_DNA"/>
</dbReference>
<proteinExistence type="predicted"/>
<dbReference type="AlphaFoldDB" id="W1VBM0"/>
<organism evidence="1 2">
    <name type="scientific">Actinomyces urogenitalis DORA_12</name>
    <dbReference type="NCBI Taxonomy" id="1403939"/>
    <lineage>
        <taxon>Bacteria</taxon>
        <taxon>Bacillati</taxon>
        <taxon>Actinomycetota</taxon>
        <taxon>Actinomycetes</taxon>
        <taxon>Actinomycetales</taxon>
        <taxon>Actinomycetaceae</taxon>
        <taxon>Actinomyces</taxon>
    </lineage>
</organism>
<name>W1VBM0_9ACTO</name>
<comment type="caution">
    <text evidence="1">The sequence shown here is derived from an EMBL/GenBank/DDBJ whole genome shotgun (WGS) entry which is preliminary data.</text>
</comment>
<evidence type="ECO:0000313" key="1">
    <source>
        <dbReference type="EMBL" id="ETJ03332.1"/>
    </source>
</evidence>